<evidence type="ECO:0000256" key="1">
    <source>
        <dbReference type="ARBA" id="ARBA00006974"/>
    </source>
</evidence>
<dbReference type="Proteomes" id="UP000188354">
    <property type="component" value="Unassembled WGS sequence"/>
</dbReference>
<dbReference type="PANTHER" id="PTHR31374:SF213">
    <property type="entry name" value="SAUR FAMILY PROTEIN"/>
    <property type="match status" value="1"/>
</dbReference>
<dbReference type="Pfam" id="PF02519">
    <property type="entry name" value="Auxin_inducible"/>
    <property type="match status" value="1"/>
</dbReference>
<evidence type="ECO:0000313" key="2">
    <source>
        <dbReference type="EMBL" id="OIW21379.1"/>
    </source>
</evidence>
<sequence length="117" mass="13616">MLGSGLKSFKQIPLTYQHHHHHRRQVVTKSVPKGCLAIKVGQGEEQQKIMVPVMYLNHPLFAPLLKEAEEEYGFAQQGTITIPCQVEEFMYVQDLIDRERFLQHNHYHHHLVGCFKA</sequence>
<accession>A0A394DER1</accession>
<dbReference type="PANTHER" id="PTHR31374">
    <property type="entry name" value="AUXIN-INDUCED PROTEIN-LIKE-RELATED"/>
    <property type="match status" value="1"/>
</dbReference>
<protein>
    <submittedName>
        <fullName evidence="2">Uncharacterized protein</fullName>
    </submittedName>
</protein>
<organism evidence="2 3">
    <name type="scientific">Lupinus angustifolius</name>
    <name type="common">Narrow-leaved blue lupine</name>
    <dbReference type="NCBI Taxonomy" id="3871"/>
    <lineage>
        <taxon>Eukaryota</taxon>
        <taxon>Viridiplantae</taxon>
        <taxon>Streptophyta</taxon>
        <taxon>Embryophyta</taxon>
        <taxon>Tracheophyta</taxon>
        <taxon>Spermatophyta</taxon>
        <taxon>Magnoliopsida</taxon>
        <taxon>eudicotyledons</taxon>
        <taxon>Gunneridae</taxon>
        <taxon>Pentapetalae</taxon>
        <taxon>rosids</taxon>
        <taxon>fabids</taxon>
        <taxon>Fabales</taxon>
        <taxon>Fabaceae</taxon>
        <taxon>Papilionoideae</taxon>
        <taxon>50 kb inversion clade</taxon>
        <taxon>genistoids sensu lato</taxon>
        <taxon>core genistoids</taxon>
        <taxon>Genisteae</taxon>
        <taxon>Lupinus</taxon>
    </lineage>
</organism>
<proteinExistence type="inferred from homology"/>
<reference evidence="2 3" key="1">
    <citation type="journal article" date="2017" name="Plant Biotechnol. J.">
        <title>A comprehensive draft genome sequence for lupin (Lupinus angustifolius), an emerging health food: insights into plant-microbe interactions and legume evolution.</title>
        <authorList>
            <person name="Hane J.K."/>
            <person name="Ming Y."/>
            <person name="Kamphuis L.G."/>
            <person name="Nelson M.N."/>
            <person name="Garg G."/>
            <person name="Atkins C.A."/>
            <person name="Bayer P.E."/>
            <person name="Bravo A."/>
            <person name="Bringans S."/>
            <person name="Cannon S."/>
            <person name="Edwards D."/>
            <person name="Foley R."/>
            <person name="Gao L.L."/>
            <person name="Harrison M.J."/>
            <person name="Huang W."/>
            <person name="Hurgobin B."/>
            <person name="Li S."/>
            <person name="Liu C.W."/>
            <person name="McGrath A."/>
            <person name="Morahan G."/>
            <person name="Murray J."/>
            <person name="Weller J."/>
            <person name="Jian J."/>
            <person name="Singh K.B."/>
        </authorList>
    </citation>
    <scope>NUCLEOTIDE SEQUENCE [LARGE SCALE GENOMIC DNA]</scope>
    <source>
        <strain evidence="3">cv. Tanjil</strain>
        <tissue evidence="2">Whole plant</tissue>
    </source>
</reference>
<keyword evidence="3" id="KW-1185">Reference proteome</keyword>
<comment type="caution">
    <text evidence="2">The sequence shown here is derived from an EMBL/GenBank/DDBJ whole genome shotgun (WGS) entry which is preliminary data.</text>
</comment>
<name>A0A394DER1_LUPAN</name>
<dbReference type="AlphaFoldDB" id="A0A394DER1"/>
<dbReference type="InterPro" id="IPR003676">
    <property type="entry name" value="SAUR_fam"/>
</dbReference>
<gene>
    <name evidence="2" type="ORF">TanjilG_02524</name>
</gene>
<dbReference type="GO" id="GO:0009733">
    <property type="term" value="P:response to auxin"/>
    <property type="evidence" value="ECO:0007669"/>
    <property type="project" value="InterPro"/>
</dbReference>
<dbReference type="EMBL" id="MLAU01024994">
    <property type="protein sequence ID" value="OIW21379.1"/>
    <property type="molecule type" value="Genomic_DNA"/>
</dbReference>
<comment type="similarity">
    <text evidence="1">Belongs to the ARG7 family.</text>
</comment>
<dbReference type="Gramene" id="OIW21379">
    <property type="protein sequence ID" value="OIW21379"/>
    <property type="gene ID" value="TanjilG_02524"/>
</dbReference>
<evidence type="ECO:0000313" key="3">
    <source>
        <dbReference type="Proteomes" id="UP000188354"/>
    </source>
</evidence>
<dbReference type="STRING" id="3871.A0A394DER1"/>